<dbReference type="InterPro" id="IPR033121">
    <property type="entry name" value="PEPTIDASE_A1"/>
</dbReference>
<evidence type="ECO:0000259" key="8">
    <source>
        <dbReference type="PROSITE" id="PS51767"/>
    </source>
</evidence>
<comment type="similarity">
    <text evidence="1 6">Belongs to the peptidase A1 family.</text>
</comment>
<feature type="signal peptide" evidence="7">
    <location>
        <begin position="1"/>
        <end position="21"/>
    </location>
</feature>
<feature type="active site" evidence="5">
    <location>
        <position position="107"/>
    </location>
</feature>
<gene>
    <name evidence="9" type="ORF">OE88DRAFT_1666245</name>
</gene>
<reference evidence="9 10" key="1">
    <citation type="journal article" date="2019" name="Nat. Ecol. Evol.">
        <title>Megaphylogeny resolves global patterns of mushroom evolution.</title>
        <authorList>
            <person name="Varga T."/>
            <person name="Krizsan K."/>
            <person name="Foldi C."/>
            <person name="Dima B."/>
            <person name="Sanchez-Garcia M."/>
            <person name="Sanchez-Ramirez S."/>
            <person name="Szollosi G.J."/>
            <person name="Szarkandi J.G."/>
            <person name="Papp V."/>
            <person name="Albert L."/>
            <person name="Andreopoulos W."/>
            <person name="Angelini C."/>
            <person name="Antonin V."/>
            <person name="Barry K.W."/>
            <person name="Bougher N.L."/>
            <person name="Buchanan P."/>
            <person name="Buyck B."/>
            <person name="Bense V."/>
            <person name="Catcheside P."/>
            <person name="Chovatia M."/>
            <person name="Cooper J."/>
            <person name="Damon W."/>
            <person name="Desjardin D."/>
            <person name="Finy P."/>
            <person name="Geml J."/>
            <person name="Haridas S."/>
            <person name="Hughes K."/>
            <person name="Justo A."/>
            <person name="Karasinski D."/>
            <person name="Kautmanova I."/>
            <person name="Kiss B."/>
            <person name="Kocsube S."/>
            <person name="Kotiranta H."/>
            <person name="LaButti K.M."/>
            <person name="Lechner B.E."/>
            <person name="Liimatainen K."/>
            <person name="Lipzen A."/>
            <person name="Lukacs Z."/>
            <person name="Mihaltcheva S."/>
            <person name="Morgado L.N."/>
            <person name="Niskanen T."/>
            <person name="Noordeloos M.E."/>
            <person name="Ohm R.A."/>
            <person name="Ortiz-Santana B."/>
            <person name="Ovrebo C."/>
            <person name="Racz N."/>
            <person name="Riley R."/>
            <person name="Savchenko A."/>
            <person name="Shiryaev A."/>
            <person name="Soop K."/>
            <person name="Spirin V."/>
            <person name="Szebenyi C."/>
            <person name="Tomsovsky M."/>
            <person name="Tulloss R.E."/>
            <person name="Uehling J."/>
            <person name="Grigoriev I.V."/>
            <person name="Vagvolgyi C."/>
            <person name="Papp T."/>
            <person name="Martin F.M."/>
            <person name="Miettinen O."/>
            <person name="Hibbett D.S."/>
            <person name="Nagy L.G."/>
        </authorList>
    </citation>
    <scope>NUCLEOTIDE SEQUENCE [LARGE SCALE GENOMIC DNA]</scope>
    <source>
        <strain evidence="9 10">OMC1185</strain>
    </source>
</reference>
<keyword evidence="2 6" id="KW-0645">Protease</keyword>
<evidence type="ECO:0000256" key="1">
    <source>
        <dbReference type="ARBA" id="ARBA00007447"/>
    </source>
</evidence>
<dbReference type="InterPro" id="IPR034164">
    <property type="entry name" value="Pepsin-like_dom"/>
</dbReference>
<proteinExistence type="inferred from homology"/>
<evidence type="ECO:0000256" key="6">
    <source>
        <dbReference type="RuleBase" id="RU000454"/>
    </source>
</evidence>
<keyword evidence="4 6" id="KW-0378">Hydrolase</keyword>
<keyword evidence="10" id="KW-1185">Reference proteome</keyword>
<dbReference type="Pfam" id="PF00026">
    <property type="entry name" value="Asp"/>
    <property type="match status" value="1"/>
</dbReference>
<evidence type="ECO:0000256" key="5">
    <source>
        <dbReference type="PIRSR" id="PIRSR601461-1"/>
    </source>
</evidence>
<dbReference type="GO" id="GO:0006508">
    <property type="term" value="P:proteolysis"/>
    <property type="evidence" value="ECO:0007669"/>
    <property type="project" value="UniProtKB-KW"/>
</dbReference>
<dbReference type="STRING" id="5364.A0A5C3MPX4"/>
<dbReference type="Proteomes" id="UP000305948">
    <property type="component" value="Unassembled WGS sequence"/>
</dbReference>
<dbReference type="PROSITE" id="PS51767">
    <property type="entry name" value="PEPTIDASE_A1"/>
    <property type="match status" value="1"/>
</dbReference>
<dbReference type="CDD" id="cd05471">
    <property type="entry name" value="pepsin_like"/>
    <property type="match status" value="1"/>
</dbReference>
<organism evidence="9 10">
    <name type="scientific">Heliocybe sulcata</name>
    <dbReference type="NCBI Taxonomy" id="5364"/>
    <lineage>
        <taxon>Eukaryota</taxon>
        <taxon>Fungi</taxon>
        <taxon>Dikarya</taxon>
        <taxon>Basidiomycota</taxon>
        <taxon>Agaricomycotina</taxon>
        <taxon>Agaricomycetes</taxon>
        <taxon>Gloeophyllales</taxon>
        <taxon>Gloeophyllaceae</taxon>
        <taxon>Heliocybe</taxon>
    </lineage>
</organism>
<feature type="chain" id="PRO_5022710612" evidence="7">
    <location>
        <begin position="22"/>
        <end position="491"/>
    </location>
</feature>
<sequence>MRTSISDVLLLSLLSTSAVLASPAPIITKGTSIPLTRRSVHKRSPTDWEEWAVRHRTYVTNKYGGTLDSKSKRASGMNLLTNQGADSDYYGSIAIGTPAVSYNVILDTGSSDLWLASSSCTTCATASGATTASASSNSIPLFDPSSSSTFKNLTTPFSIQYASGEASGSLGQDTVQMAGFQVTSQTFGVCDEANGVLTSPLSGLMGLAWQSLASSKATPFWQTLASSGQWDSGVMGFFLTRYGNDTHSSNEEPGGQFTMGYLNNSLYTGDIDYQGVVSNDVAYWTLPLSSLNVQGQSVSLPTSGQDMYAAIDTGTTLIGGPSDVVQSIYANIEGAQAGTGSWEGYWLYPCSTQVQSSLAFGGQSWSISPADFEHTPIDNTGETCVGAFFEVSTGSSTPGWIVGDAFLKNVYTSFRYSPAAVGFAQLASTATSQNGREGNAPSATIGSPAAVVSSSGGVSKMSGATSVRFSAISGVQVLAVAGALLGGMVLA</sequence>
<dbReference type="AlphaFoldDB" id="A0A5C3MPX4"/>
<feature type="active site" evidence="5">
    <location>
        <position position="312"/>
    </location>
</feature>
<feature type="domain" description="Peptidase A1" evidence="8">
    <location>
        <begin position="89"/>
        <end position="424"/>
    </location>
</feature>
<evidence type="ECO:0000313" key="10">
    <source>
        <dbReference type="Proteomes" id="UP000305948"/>
    </source>
</evidence>
<evidence type="ECO:0000256" key="3">
    <source>
        <dbReference type="ARBA" id="ARBA00022750"/>
    </source>
</evidence>
<evidence type="ECO:0000256" key="2">
    <source>
        <dbReference type="ARBA" id="ARBA00022670"/>
    </source>
</evidence>
<dbReference type="InterPro" id="IPR001969">
    <property type="entry name" value="Aspartic_peptidase_AS"/>
</dbReference>
<protein>
    <submittedName>
        <fullName evidence="9">Acid protease</fullName>
    </submittedName>
</protein>
<dbReference type="PRINTS" id="PR00792">
    <property type="entry name" value="PEPSIN"/>
</dbReference>
<dbReference type="OrthoDB" id="771136at2759"/>
<dbReference type="InterPro" id="IPR001461">
    <property type="entry name" value="Aspartic_peptidase_A1"/>
</dbReference>
<accession>A0A5C3MPX4</accession>
<dbReference type="PROSITE" id="PS00141">
    <property type="entry name" value="ASP_PROTEASE"/>
    <property type="match status" value="1"/>
</dbReference>
<dbReference type="PANTHER" id="PTHR47966:SF6">
    <property type="entry name" value="PEPTIDASE A1 DOMAIN-CONTAINING PROTEIN"/>
    <property type="match status" value="1"/>
</dbReference>
<dbReference type="SUPFAM" id="SSF50630">
    <property type="entry name" value="Acid proteases"/>
    <property type="match status" value="1"/>
</dbReference>
<evidence type="ECO:0000313" key="9">
    <source>
        <dbReference type="EMBL" id="TFK47449.1"/>
    </source>
</evidence>
<dbReference type="PANTHER" id="PTHR47966">
    <property type="entry name" value="BETA-SITE APP-CLEAVING ENZYME, ISOFORM A-RELATED"/>
    <property type="match status" value="1"/>
</dbReference>
<evidence type="ECO:0000256" key="4">
    <source>
        <dbReference type="ARBA" id="ARBA00022801"/>
    </source>
</evidence>
<dbReference type="Gene3D" id="2.40.70.10">
    <property type="entry name" value="Acid Proteases"/>
    <property type="match status" value="2"/>
</dbReference>
<dbReference type="InterPro" id="IPR021109">
    <property type="entry name" value="Peptidase_aspartic_dom_sf"/>
</dbReference>
<name>A0A5C3MPX4_9AGAM</name>
<keyword evidence="7" id="KW-0732">Signal</keyword>
<evidence type="ECO:0000256" key="7">
    <source>
        <dbReference type="SAM" id="SignalP"/>
    </source>
</evidence>
<dbReference type="GO" id="GO:0004190">
    <property type="term" value="F:aspartic-type endopeptidase activity"/>
    <property type="evidence" value="ECO:0007669"/>
    <property type="project" value="UniProtKB-KW"/>
</dbReference>
<dbReference type="FunFam" id="2.40.70.10:FF:000115">
    <property type="entry name" value="Lysosomal aspartic protease"/>
    <property type="match status" value="1"/>
</dbReference>
<keyword evidence="3 6" id="KW-0064">Aspartyl protease</keyword>
<dbReference type="EMBL" id="ML213524">
    <property type="protein sequence ID" value="TFK47449.1"/>
    <property type="molecule type" value="Genomic_DNA"/>
</dbReference>